<keyword evidence="1" id="KW-0614">Plasmid</keyword>
<dbReference type="Proteomes" id="UP000184749">
    <property type="component" value="Plasmid pRgalIE4872a"/>
</dbReference>
<dbReference type="AlphaFoldDB" id="A0A1L5NPC2"/>
<gene>
    <name evidence="1" type="ORF">IE4872_PA00011</name>
</gene>
<evidence type="ECO:0008006" key="3">
    <source>
        <dbReference type="Google" id="ProtNLM"/>
    </source>
</evidence>
<name>A0A1L5NPC2_9HYPH</name>
<proteinExistence type="predicted"/>
<dbReference type="RefSeq" id="WP_074070486.1">
    <property type="nucleotide sequence ID" value="NZ_CP017102.1"/>
</dbReference>
<sequence length="277" mass="31674">MLYKYWRVSERSLNALSEGMLYAQHFTRFNDPFECGAHFVAGQIDPETEPERFAAMIRAWGFDDPEAAPLEDAEGYFEQFESYNLEMSLPGVRICCFASEVDNLLMWSHYGDGLRGFCVEFDEAIISATIAKLAGFPFITDVTYADTPPSVDGMVLGVLDDQVDYAYMCFHEEKNDFWLEEAKRLEGEIQSLFRKGFATKPLAWSYEQERRLIVQTDQHDMEPLTIQFPPEAVKSIILGELMSPEDRAQIEQIAGSYPAASIRTARRELFTYKLKIG</sequence>
<accession>A0A1L5NPC2</accession>
<evidence type="ECO:0000313" key="1">
    <source>
        <dbReference type="EMBL" id="APO69760.1"/>
    </source>
</evidence>
<dbReference type="InterPro" id="IPR021352">
    <property type="entry name" value="DUF2971"/>
</dbReference>
<dbReference type="EMBL" id="CP017102">
    <property type="protein sequence ID" value="APO69760.1"/>
    <property type="molecule type" value="Genomic_DNA"/>
</dbReference>
<dbReference type="OrthoDB" id="4119964at2"/>
<reference evidence="1 2" key="1">
    <citation type="submission" date="2016-09" db="EMBL/GenBank/DDBJ databases">
        <title>The complete genome sequences of Rhizobium gallicum, symbiovars gallicum and phaseoli, symbionts associated to common bean (Phaseolus vulgaris).</title>
        <authorList>
            <person name="Bustos P."/>
            <person name="Santamaria R.I."/>
            <person name="Perez-Carrascal O.M."/>
            <person name="Juarez S."/>
            <person name="Lozano L."/>
            <person name="Martinez-Flores I."/>
            <person name="Martinez-Romero E."/>
            <person name="Cevallos M."/>
            <person name="Romero D."/>
            <person name="Davila G."/>
            <person name="Gonzalez V."/>
        </authorList>
    </citation>
    <scope>NUCLEOTIDE SEQUENCE [LARGE SCALE GENOMIC DNA]</scope>
    <source>
        <strain evidence="1 2">IE4872</strain>
        <plasmid evidence="2">prgalie4872a</plasmid>
    </source>
</reference>
<dbReference type="Pfam" id="PF11185">
    <property type="entry name" value="DUF2971"/>
    <property type="match status" value="1"/>
</dbReference>
<protein>
    <recommendedName>
        <fullName evidence="3">DUF2971 domain-containing protein</fullName>
    </recommendedName>
</protein>
<geneLocation type="plasmid" evidence="2">
    <name>prgalie4872a</name>
</geneLocation>
<organism evidence="1 2">
    <name type="scientific">Rhizobium gallicum</name>
    <dbReference type="NCBI Taxonomy" id="56730"/>
    <lineage>
        <taxon>Bacteria</taxon>
        <taxon>Pseudomonadati</taxon>
        <taxon>Pseudomonadota</taxon>
        <taxon>Alphaproteobacteria</taxon>
        <taxon>Hyphomicrobiales</taxon>
        <taxon>Rhizobiaceae</taxon>
        <taxon>Rhizobium/Agrobacterium group</taxon>
        <taxon>Rhizobium</taxon>
    </lineage>
</organism>
<evidence type="ECO:0000313" key="2">
    <source>
        <dbReference type="Proteomes" id="UP000184749"/>
    </source>
</evidence>